<dbReference type="EMBL" id="CP014544">
    <property type="protein sequence ID" value="AMO68497.1"/>
    <property type="molecule type" value="Genomic_DNA"/>
</dbReference>
<gene>
    <name evidence="4" type="ORF">AZF00_09370</name>
</gene>
<dbReference type="GO" id="GO:0016491">
    <property type="term" value="F:oxidoreductase activity"/>
    <property type="evidence" value="ECO:0007669"/>
    <property type="project" value="UniProtKB-KW"/>
</dbReference>
<dbReference type="InterPro" id="IPR002347">
    <property type="entry name" value="SDR_fam"/>
</dbReference>
<evidence type="ECO:0000256" key="3">
    <source>
        <dbReference type="RuleBase" id="RU000363"/>
    </source>
</evidence>
<accession>A0A127M5K5</accession>
<dbReference type="FunFam" id="3.40.50.720:FF:000084">
    <property type="entry name" value="Short-chain dehydrogenase reductase"/>
    <property type="match status" value="1"/>
</dbReference>
<dbReference type="PANTHER" id="PTHR43669:SF3">
    <property type="entry name" value="ALCOHOL DEHYDROGENASE, PUTATIVE (AFU_ORTHOLOGUE AFUA_3G03445)-RELATED"/>
    <property type="match status" value="1"/>
</dbReference>
<evidence type="ECO:0008006" key="6">
    <source>
        <dbReference type="Google" id="ProtNLM"/>
    </source>
</evidence>
<name>A0A127M5K5_9GAMM</name>
<organism evidence="4 5">
    <name type="scientific">Zhongshania aliphaticivorans</name>
    <dbReference type="NCBI Taxonomy" id="1470434"/>
    <lineage>
        <taxon>Bacteria</taxon>
        <taxon>Pseudomonadati</taxon>
        <taxon>Pseudomonadota</taxon>
        <taxon>Gammaproteobacteria</taxon>
        <taxon>Cellvibrionales</taxon>
        <taxon>Spongiibacteraceae</taxon>
        <taxon>Zhongshania</taxon>
    </lineage>
</organism>
<evidence type="ECO:0000256" key="2">
    <source>
        <dbReference type="ARBA" id="ARBA00023002"/>
    </source>
</evidence>
<dbReference type="STRING" id="1470434.AZF00_09370"/>
<dbReference type="Gene3D" id="3.40.50.720">
    <property type="entry name" value="NAD(P)-binding Rossmann-like Domain"/>
    <property type="match status" value="1"/>
</dbReference>
<dbReference type="InterPro" id="IPR036291">
    <property type="entry name" value="NAD(P)-bd_dom_sf"/>
</dbReference>
<dbReference type="PRINTS" id="PR00080">
    <property type="entry name" value="SDRFAMILY"/>
</dbReference>
<sequence length="258" mass="27603">MSYIENMFSNQGKVALVTGSGSGMGVAFAHALAKSGAKVICAARRLDKVQQVADDINAAGGTAAALALDIGDTESVTNVFNCAEEVFGTVDILVNNAGQIQFKPFPDIDDEEWINLLNVNLTGTMRMAREFSKRLIALDKAGSIINVTSVTGMQTLKNVPCYGSVKAALNQLTKQIAADLFDTKIRCNAIAPGYFMTEMVDWYFETEQGQAEVARLPSKRIGDVKELEGALLLLSSQASSFINGVVLPVDYGHSVLLA</sequence>
<dbReference type="Proteomes" id="UP000074119">
    <property type="component" value="Chromosome"/>
</dbReference>
<evidence type="ECO:0000256" key="1">
    <source>
        <dbReference type="ARBA" id="ARBA00006484"/>
    </source>
</evidence>
<proteinExistence type="inferred from homology"/>
<dbReference type="Pfam" id="PF00106">
    <property type="entry name" value="adh_short"/>
    <property type="match status" value="1"/>
</dbReference>
<dbReference type="AlphaFoldDB" id="A0A127M5K5"/>
<dbReference type="KEGG" id="zal:AZF00_09370"/>
<dbReference type="PANTHER" id="PTHR43669">
    <property type="entry name" value="5-KETO-D-GLUCONATE 5-REDUCTASE"/>
    <property type="match status" value="1"/>
</dbReference>
<dbReference type="PRINTS" id="PR00081">
    <property type="entry name" value="GDHRDH"/>
</dbReference>
<evidence type="ECO:0000313" key="5">
    <source>
        <dbReference type="Proteomes" id="UP000074119"/>
    </source>
</evidence>
<keyword evidence="2" id="KW-0560">Oxidoreductase</keyword>
<dbReference type="SUPFAM" id="SSF51735">
    <property type="entry name" value="NAD(P)-binding Rossmann-fold domains"/>
    <property type="match status" value="1"/>
</dbReference>
<dbReference type="RefSeq" id="WP_008250100.1">
    <property type="nucleotide sequence ID" value="NZ_CP014544.1"/>
</dbReference>
<protein>
    <recommendedName>
        <fullName evidence="6">2-dehydro-3-deoxy-D-gluconate 5-dehydrogenase</fullName>
    </recommendedName>
</protein>
<evidence type="ECO:0000313" key="4">
    <source>
        <dbReference type="EMBL" id="AMO68497.1"/>
    </source>
</evidence>
<comment type="similarity">
    <text evidence="1 3">Belongs to the short-chain dehydrogenases/reductases (SDR) family.</text>
</comment>
<reference evidence="4 5" key="1">
    <citation type="submission" date="2015-12" db="EMBL/GenBank/DDBJ databases">
        <authorList>
            <person name="Shamseldin A."/>
            <person name="Moawad H."/>
            <person name="Abd El-Rahim W.M."/>
            <person name="Sadowsky M.J."/>
        </authorList>
    </citation>
    <scope>NUCLEOTIDE SEQUENCE [LARGE SCALE GENOMIC DNA]</scope>
    <source>
        <strain evidence="4 5">SM2</strain>
    </source>
</reference>
<dbReference type="CDD" id="cd05233">
    <property type="entry name" value="SDR_c"/>
    <property type="match status" value="1"/>
</dbReference>